<feature type="chain" id="PRO_5006694208" evidence="1">
    <location>
        <begin position="20"/>
        <end position="52"/>
    </location>
</feature>
<name>A0A0T9NYQ8_9GAMM</name>
<reference evidence="3 4" key="3">
    <citation type="submission" date="2015-03" db="EMBL/GenBank/DDBJ databases">
        <authorList>
            <consortium name="Pathogen Informatics"/>
            <person name="Murphy D."/>
        </authorList>
    </citation>
    <scope>NUCLEOTIDE SEQUENCE [LARGE SCALE GENOMIC DNA]</scope>
    <source>
        <strain evidence="4">type strain: CIP110230</strain>
        <strain evidence="3">Type strain: CIP110230</strain>
    </source>
</reference>
<dbReference type="Proteomes" id="UP000045840">
    <property type="component" value="Unassembled WGS sequence"/>
</dbReference>
<evidence type="ECO:0000313" key="5">
    <source>
        <dbReference type="Proteomes" id="UP000045840"/>
    </source>
</evidence>
<keyword evidence="4" id="KW-1185">Reference proteome</keyword>
<dbReference type="Proteomes" id="UP000044625">
    <property type="component" value="Unassembled WGS sequence"/>
</dbReference>
<accession>A0A0T9NYQ8</accession>
<evidence type="ECO:0000256" key="1">
    <source>
        <dbReference type="SAM" id="SignalP"/>
    </source>
</evidence>
<proteinExistence type="predicted"/>
<dbReference type="OrthoDB" id="6479950at2"/>
<organism evidence="2 5">
    <name type="scientific">Yersinia pekkanenii</name>
    <dbReference type="NCBI Taxonomy" id="1288385"/>
    <lineage>
        <taxon>Bacteria</taxon>
        <taxon>Pseudomonadati</taxon>
        <taxon>Pseudomonadota</taxon>
        <taxon>Gammaproteobacteria</taxon>
        <taxon>Enterobacterales</taxon>
        <taxon>Yersiniaceae</taxon>
        <taxon>Yersinia</taxon>
    </lineage>
</organism>
<dbReference type="EMBL" id="CQAZ01000007">
    <property type="protein sequence ID" value="CNH36666.1"/>
    <property type="molecule type" value="Genomic_DNA"/>
</dbReference>
<dbReference type="EMBL" id="CWJL01000004">
    <property type="protein sequence ID" value="CRY65253.1"/>
    <property type="molecule type" value="Genomic_DNA"/>
</dbReference>
<reference evidence="5" key="1">
    <citation type="submission" date="2015-03" db="EMBL/GenBank/DDBJ databases">
        <authorList>
            <consortium name="Pathogen Informatics"/>
        </authorList>
    </citation>
    <scope>NUCLEOTIDE SEQUENCE [LARGE SCALE GENOMIC DNA]</scope>
    <source>
        <strain evidence="5">A125KOH2</strain>
    </source>
</reference>
<evidence type="ECO:0000313" key="4">
    <source>
        <dbReference type="Proteomes" id="UP000044625"/>
    </source>
</evidence>
<gene>
    <name evidence="2" type="ORF">ERS008529_01052</name>
    <name evidence="3" type="ORF">ERS137968_01235</name>
</gene>
<reference evidence="2" key="2">
    <citation type="submission" date="2015-03" db="EMBL/GenBank/DDBJ databases">
        <authorList>
            <person name="Murphy D."/>
        </authorList>
    </citation>
    <scope>NUCLEOTIDE SEQUENCE [LARGE SCALE GENOMIC DNA]</scope>
    <source>
        <strain evidence="2">A125KOH2</strain>
    </source>
</reference>
<keyword evidence="1" id="KW-0732">Signal</keyword>
<protein>
    <submittedName>
        <fullName evidence="2">Uncharacterized protein</fullName>
    </submittedName>
</protein>
<dbReference type="RefSeq" id="WP_156168527.1">
    <property type="nucleotide sequence ID" value="NZ_CAWMMU010000004.1"/>
</dbReference>
<feature type="signal peptide" evidence="1">
    <location>
        <begin position="1"/>
        <end position="19"/>
    </location>
</feature>
<dbReference type="AlphaFoldDB" id="A0A0T9NYQ8"/>
<sequence>MKKQSVSMLCGLLFCGAVALSISQAVRAVEVYNQVEHPVYFCITCYYPLVWF</sequence>
<evidence type="ECO:0000313" key="2">
    <source>
        <dbReference type="EMBL" id="CNH36666.1"/>
    </source>
</evidence>
<evidence type="ECO:0000313" key="3">
    <source>
        <dbReference type="EMBL" id="CRY65253.1"/>
    </source>
</evidence>